<comment type="caution">
    <text evidence="2">The sequence shown here is derived from an EMBL/GenBank/DDBJ whole genome shotgun (WGS) entry which is preliminary data.</text>
</comment>
<dbReference type="EMBL" id="JMSE01001519">
    <property type="protein sequence ID" value="KDN60330.1"/>
    <property type="molecule type" value="Genomic_DNA"/>
</dbReference>
<keyword evidence="3" id="KW-1185">Reference proteome</keyword>
<sequence length="112" mass="12142">MQFSIVKIASIFSLLSVASADLHEACSCANGDSYNWRITIKACELYASKNYEWGKGTYDTPSGNCVKSTENDRIAGDQWEEACREVATAGFQCADGQGLRCTAPADEVLGRC</sequence>
<dbReference type="HOGENOM" id="CLU_2133982_0_0_1"/>
<evidence type="ECO:0000313" key="3">
    <source>
        <dbReference type="Proteomes" id="UP000027238"/>
    </source>
</evidence>
<dbReference type="Proteomes" id="UP000027238">
    <property type="component" value="Unassembled WGS sequence"/>
</dbReference>
<proteinExistence type="predicted"/>
<name>A0A066X2V0_COLSU</name>
<reference evidence="3" key="1">
    <citation type="journal article" date="2014" name="Genome Announc.">
        <title>Draft genome sequence of Colletotrichum sublineola, a destructive pathogen of cultivated sorghum.</title>
        <authorList>
            <person name="Baroncelli R."/>
            <person name="Sanz-Martin J.M."/>
            <person name="Rech G.E."/>
            <person name="Sukno S.A."/>
            <person name="Thon M.R."/>
        </authorList>
    </citation>
    <scope>NUCLEOTIDE SEQUENCE [LARGE SCALE GENOMIC DNA]</scope>
    <source>
        <strain evidence="3">TX430BB</strain>
    </source>
</reference>
<evidence type="ECO:0000313" key="2">
    <source>
        <dbReference type="EMBL" id="KDN60330.1"/>
    </source>
</evidence>
<dbReference type="AlphaFoldDB" id="A0A066X2V0"/>
<accession>A0A066X2V0</accession>
<dbReference type="OrthoDB" id="3873024at2759"/>
<protein>
    <submittedName>
        <fullName evidence="2">Uncharacterized protein</fullName>
    </submittedName>
</protein>
<evidence type="ECO:0000256" key="1">
    <source>
        <dbReference type="SAM" id="SignalP"/>
    </source>
</evidence>
<dbReference type="OMA" id="ASKNYEW"/>
<feature type="chain" id="PRO_5001634436" evidence="1">
    <location>
        <begin position="21"/>
        <end position="112"/>
    </location>
</feature>
<dbReference type="eggNOG" id="ENOG502SVCB">
    <property type="taxonomic scope" value="Eukaryota"/>
</dbReference>
<gene>
    <name evidence="2" type="ORF">CSUB01_03495</name>
</gene>
<organism evidence="2 3">
    <name type="scientific">Colletotrichum sublineola</name>
    <name type="common">Sorghum anthracnose fungus</name>
    <dbReference type="NCBI Taxonomy" id="1173701"/>
    <lineage>
        <taxon>Eukaryota</taxon>
        <taxon>Fungi</taxon>
        <taxon>Dikarya</taxon>
        <taxon>Ascomycota</taxon>
        <taxon>Pezizomycotina</taxon>
        <taxon>Sordariomycetes</taxon>
        <taxon>Hypocreomycetidae</taxon>
        <taxon>Glomerellales</taxon>
        <taxon>Glomerellaceae</taxon>
        <taxon>Colletotrichum</taxon>
        <taxon>Colletotrichum graminicola species complex</taxon>
    </lineage>
</organism>
<feature type="signal peptide" evidence="1">
    <location>
        <begin position="1"/>
        <end position="20"/>
    </location>
</feature>
<keyword evidence="1" id="KW-0732">Signal</keyword>